<dbReference type="RefSeq" id="WP_152717112.1">
    <property type="nucleotide sequence ID" value="NZ_VOSJ01000282.1"/>
</dbReference>
<evidence type="ECO:0000313" key="3">
    <source>
        <dbReference type="Proteomes" id="UP000403266"/>
    </source>
</evidence>
<evidence type="ECO:0000259" key="1">
    <source>
        <dbReference type="Pfam" id="PF21211"/>
    </source>
</evidence>
<dbReference type="InterPro" id="IPR010037">
    <property type="entry name" value="FkbH_domain"/>
</dbReference>
<dbReference type="InterPro" id="IPR036412">
    <property type="entry name" value="HAD-like_sf"/>
</dbReference>
<dbReference type="OrthoDB" id="323926at2"/>
<dbReference type="NCBIfam" id="TIGR01686">
    <property type="entry name" value="FkbH"/>
    <property type="match status" value="1"/>
</dbReference>
<dbReference type="InterPro" id="IPR049369">
    <property type="entry name" value="BF1531-like_N"/>
</dbReference>
<reference evidence="2 3" key="1">
    <citation type="journal article" date="2019" name="Syst. Appl. Microbiol.">
        <title>Microvirga tunisiensis sp. nov., a root nodule symbiotic bacterium isolated from Lupinus micranthus and L. luteus grown in Northern Tunisia.</title>
        <authorList>
            <person name="Msaddak A."/>
            <person name="Rejili M."/>
            <person name="Duran D."/>
            <person name="Mars M."/>
            <person name="Palacios J.M."/>
            <person name="Ruiz-Argueso T."/>
            <person name="Rey L."/>
            <person name="Imperial J."/>
        </authorList>
    </citation>
    <scope>NUCLEOTIDE SEQUENCE [LARGE SCALE GENOMIC DNA]</scope>
    <source>
        <strain evidence="2 3">Lmie10</strain>
    </source>
</reference>
<dbReference type="NCBIfam" id="TIGR01681">
    <property type="entry name" value="HAD-SF-IIIC"/>
    <property type="match status" value="1"/>
</dbReference>
<dbReference type="GO" id="GO:0016788">
    <property type="term" value="F:hydrolase activity, acting on ester bonds"/>
    <property type="evidence" value="ECO:0007669"/>
    <property type="project" value="UniProtKB-ARBA"/>
</dbReference>
<dbReference type="AlphaFoldDB" id="A0A5N7MUB2"/>
<dbReference type="InterPro" id="IPR036514">
    <property type="entry name" value="SGNH_hydro_sf"/>
</dbReference>
<dbReference type="Pfam" id="PF21211">
    <property type="entry name" value="FkbH_N"/>
    <property type="match status" value="1"/>
</dbReference>
<keyword evidence="3" id="KW-1185">Reference proteome</keyword>
<sequence>MLEHHERVRPPLSSEIDRSISVVSDRPNPKVILQEARLLVSSGNHLDALQPLISIVDCSEAYSDWQPAASLAASILDNGHTWLSKRKACVWLCSSYTIVQLAPLLRLYGLRIGIDLDVLQGNYGQLQQDILDSGSPMYAARPDFIVLCVHEKDLLLGEQCYDAAAAVEAELIRWRQLWSAIASNCDAKIIMHNFAKPAEDPFGNFARFLPGSRSSMIDRLNERLAETAIGIVSIIDCDRLSALLGKRNWFSPSYWHASRQAVSFSGLPLLAKQTGATIAAHLGLMKKCIAVDLDNTLWGGVVGEDGTNGIRIGPESSEGTAYADFQRYLLSLKNRGILLAACSKNNPADAREPFCKRSEMVLRLTDFAAFEANWGPKTESLRKVAQTLNIGLDSIVFVDDNPAEREIVRQIMPEVEVVILPEDPSGYSRTLAESCFFETSSFTPEDAARSNQYLARARAEELSRSAGTLEEFYTSLQMRADVARADQTTFARIVQLIMKSNQFNLTTHRYGDSDVRRLLADPDYLLLTFTLKDCFTDHGLVSVVGLRRHGDVLEVDLWVMSCRVIGRTFEACIVSELFGVARELGCRLIHGLYKPTAKNSMVAELFPSFGFTPVENQDRDVRHFAAEVEGWLAPTTYVSLEKGE</sequence>
<protein>
    <submittedName>
        <fullName evidence="2">HAD-IIIC family phosphatase</fullName>
    </submittedName>
</protein>
<dbReference type="Gene3D" id="3.40.50.1000">
    <property type="entry name" value="HAD superfamily/HAD-like"/>
    <property type="match status" value="1"/>
</dbReference>
<evidence type="ECO:0000313" key="2">
    <source>
        <dbReference type="EMBL" id="MPR30260.1"/>
    </source>
</evidence>
<accession>A0A5N7MUB2</accession>
<proteinExistence type="predicted"/>
<organism evidence="2 3">
    <name type="scientific">Microvirga tunisiensis</name>
    <dbReference type="NCBI Taxonomy" id="2108360"/>
    <lineage>
        <taxon>Bacteria</taxon>
        <taxon>Pseudomonadati</taxon>
        <taxon>Pseudomonadota</taxon>
        <taxon>Alphaproteobacteria</taxon>
        <taxon>Hyphomicrobiales</taxon>
        <taxon>Methylobacteriaceae</taxon>
        <taxon>Microvirga</taxon>
    </lineage>
</organism>
<dbReference type="SUPFAM" id="SSF56784">
    <property type="entry name" value="HAD-like"/>
    <property type="match status" value="1"/>
</dbReference>
<dbReference type="Gene3D" id="3.40.50.1110">
    <property type="entry name" value="SGNH hydrolase"/>
    <property type="match status" value="1"/>
</dbReference>
<gene>
    <name evidence="2" type="ORF">FS320_35790</name>
</gene>
<dbReference type="Proteomes" id="UP000403266">
    <property type="component" value="Unassembled WGS sequence"/>
</dbReference>
<dbReference type="InterPro" id="IPR010033">
    <property type="entry name" value="HAD_SF_ppase_IIIC"/>
</dbReference>
<feature type="domain" description="BF1531-like N-terminal" evidence="1">
    <location>
        <begin position="104"/>
        <end position="274"/>
    </location>
</feature>
<dbReference type="EMBL" id="VOSK01000335">
    <property type="protein sequence ID" value="MPR30260.1"/>
    <property type="molecule type" value="Genomic_DNA"/>
</dbReference>
<dbReference type="InterPro" id="IPR023214">
    <property type="entry name" value="HAD_sf"/>
</dbReference>
<name>A0A5N7MUB2_9HYPH</name>
<comment type="caution">
    <text evidence="2">The sequence shown here is derived from an EMBL/GenBank/DDBJ whole genome shotgun (WGS) entry which is preliminary data.</text>
</comment>